<evidence type="ECO:0000256" key="7">
    <source>
        <dbReference type="PIRNR" id="PIRNR036421"/>
    </source>
</evidence>
<feature type="region of interest" description="Disordered" evidence="9">
    <location>
        <begin position="575"/>
        <end position="594"/>
    </location>
</feature>
<dbReference type="SUPFAM" id="SSF50156">
    <property type="entry name" value="PDZ domain-like"/>
    <property type="match status" value="1"/>
</dbReference>
<proteinExistence type="inferred from homology"/>
<keyword evidence="3 7" id="KW-0963">Cytoplasm</keyword>
<dbReference type="Pfam" id="PF14684">
    <property type="entry name" value="Tricorn_C1"/>
    <property type="match status" value="1"/>
</dbReference>
<evidence type="ECO:0000259" key="11">
    <source>
        <dbReference type="PROSITE" id="PS50106"/>
    </source>
</evidence>
<dbReference type="RefSeq" id="WP_005468026.1">
    <property type="nucleotide sequence ID" value="NZ_KB291034.1"/>
</dbReference>
<dbReference type="Gene3D" id="2.120.10.60">
    <property type="entry name" value="Tricorn protease N-terminal domain"/>
    <property type="match status" value="2"/>
</dbReference>
<dbReference type="Proteomes" id="UP000010408">
    <property type="component" value="Unassembled WGS sequence"/>
</dbReference>
<evidence type="ECO:0000256" key="2">
    <source>
        <dbReference type="ARBA" id="ARBA00008524"/>
    </source>
</evidence>
<dbReference type="InterPro" id="IPR001478">
    <property type="entry name" value="PDZ"/>
</dbReference>
<evidence type="ECO:0000313" key="12">
    <source>
        <dbReference type="EMBL" id="EKY03182.1"/>
    </source>
</evidence>
<dbReference type="Gene3D" id="3.30.750.44">
    <property type="match status" value="1"/>
</dbReference>
<dbReference type="HOGENOM" id="CLU_005503_0_0_10"/>
<dbReference type="EMBL" id="AMEQ01000003">
    <property type="protein sequence ID" value="EKY03182.1"/>
    <property type="molecule type" value="Genomic_DNA"/>
</dbReference>
<dbReference type="InterPro" id="IPR005151">
    <property type="entry name" value="Tail-specific_protease"/>
</dbReference>
<dbReference type="EC" id="3.4.21.-" evidence="7"/>
<dbReference type="Pfam" id="PF03572">
    <property type="entry name" value="Peptidase_S41"/>
    <property type="match status" value="1"/>
</dbReference>
<dbReference type="InterPro" id="IPR011042">
    <property type="entry name" value="6-blade_b-propeller_TolB-like"/>
</dbReference>
<feature type="chain" id="PRO_5003954684" description="Tricorn protease homolog" evidence="10">
    <location>
        <begin position="22"/>
        <end position="1078"/>
    </location>
</feature>
<comment type="similarity">
    <text evidence="2 7">Belongs to the peptidase S41B family.</text>
</comment>
<dbReference type="InterPro" id="IPR028204">
    <property type="entry name" value="Tricorn_C1"/>
</dbReference>
<feature type="active site" description="Nucleophile" evidence="8">
    <location>
        <position position="983"/>
    </location>
</feature>
<evidence type="ECO:0000256" key="5">
    <source>
        <dbReference type="ARBA" id="ARBA00022801"/>
    </source>
</evidence>
<dbReference type="GO" id="GO:0005737">
    <property type="term" value="C:cytoplasm"/>
    <property type="evidence" value="ECO:0007669"/>
    <property type="project" value="UniProtKB-SubCell"/>
</dbReference>
<protein>
    <recommendedName>
        <fullName evidence="7">Tricorn protease homolog</fullName>
        <ecNumber evidence="7">3.4.21.-</ecNumber>
    </recommendedName>
</protein>
<feature type="active site" description="Charge relay system" evidence="8">
    <location>
        <position position="1040"/>
    </location>
</feature>
<evidence type="ECO:0000256" key="8">
    <source>
        <dbReference type="PIRSR" id="PIRSR036421-1"/>
    </source>
</evidence>
<dbReference type="CDD" id="cd07562">
    <property type="entry name" value="Peptidase_S41_TRI"/>
    <property type="match status" value="1"/>
</dbReference>
<dbReference type="SUPFAM" id="SSF52096">
    <property type="entry name" value="ClpP/crotonase"/>
    <property type="match status" value="1"/>
</dbReference>
<name>L1NJ02_9PORP</name>
<dbReference type="Gene3D" id="2.30.42.10">
    <property type="match status" value="1"/>
</dbReference>
<dbReference type="STRING" id="1127696.HMPREF9134_00071"/>
<keyword evidence="4 7" id="KW-0645">Protease</keyword>
<dbReference type="SUPFAM" id="SSF82171">
    <property type="entry name" value="DPP6 N-terminal domain-like"/>
    <property type="match status" value="1"/>
</dbReference>
<dbReference type="PIRSF" id="PIRSF036421">
    <property type="entry name" value="Tricorn_protease"/>
    <property type="match status" value="1"/>
</dbReference>
<keyword evidence="10" id="KW-0732">Signal</keyword>
<feature type="active site" description="Charge relay system" evidence="8">
    <location>
        <position position="768"/>
    </location>
</feature>
<keyword evidence="6 7" id="KW-0720">Serine protease</keyword>
<sequence length="1078" mass="120248">MVRKILLTLTLLSSVSLVSLAREERPLWLRYPAISPDGTKVAFTYQGDLYTVPTSGGDAQRLTSGSAYECYPVWSPDGKQIAFTSDRNNSGTNIYIISATGGEARQLTTHSGTEIPYAFTPDGAHVLFKAHIQDPAHSALFPTSILTEVYRVSVRGGARPELLLATPAEAISMSADGRRILYQDIKGFENEWRKHHTSSVARDLVEYDLDKKTYRYVLQHPAEDRNPLYAPDGKKLYFLSERGGGSMNVYEGDLSAGSTEAKALTRLKGDPVRFLSVSKGGLLAFGYAGELYTLTPGKEPQRISVRIIKDRESDEQLHLSMSRSLGSSAVSPDGKQIAFLSRGDIFVTSADHSTTKQVTHGSFTGRGMTFGADNRTLVYASTKEGSWELYRARIGRSEDPNFPNATNIIEEKLSLGVKGEKMYPQFSPDGKELAFVLDRSKLMVYNLQTKQLRTITDGSQHHERSGGIDYTWSPDGHWFALQYVARAHAPYSDIGIVSAEGGKPVFNITNSGYFNTSPRWSQDGKALTYMTDRYGMRNHASWGSENDVMIVFLTRKGYERYRMTDEERELLDEAEKQAKAKAKTDSPKTTKAKPEPVQLELEGIEDRIVRLTPNSSSLADAMLSPDGKKLYYFASHEGGYDLWVHDLLKHKTQLQKKLDLSSPFFDKDKDGKTLFILGSSPQKLDPKNDALKAITISGSRSIDRIKEREAMYEEVVREEAARFYRTDMHGVDWAQLTKHYRQFLPHITTSQDFAEMLSELLGELNVSHTGGRYRASGSAFPTAELGLFLSSPSRGDGLRVDEVVAGGPFDVSWSKLRAGALIIGIDGTPIKEGQDYFPLLNDKVGKRVLITFRTAGGETIEEVIRPISQGALSSLLYKRWIRQRASEVERLSGGRLGYVHIPSMGDPSFRNVYSDVLGKYYGKKGIVIDIRYNGGGRLHEDIEVFFSGKKYLQQVVRGKDYCEMPSRRWNHPSVMVTCEADYSNAHGSPWVYQHQRIGKVVGMPVPGTMTSVNWDTLLDPALYYGIPAVGYLTADGKYLENTEMIPDVVVPLEPRKVLQGHDTQLERAVEVLLSEVKK</sequence>
<dbReference type="InterPro" id="IPR036034">
    <property type="entry name" value="PDZ_sf"/>
</dbReference>
<feature type="signal peptide" evidence="10">
    <location>
        <begin position="1"/>
        <end position="21"/>
    </location>
</feature>
<evidence type="ECO:0000256" key="10">
    <source>
        <dbReference type="SAM" id="SignalP"/>
    </source>
</evidence>
<dbReference type="Pfam" id="PF26549">
    <property type="entry name" value="Tricorn_N"/>
    <property type="match status" value="1"/>
</dbReference>
<dbReference type="GO" id="GO:0008236">
    <property type="term" value="F:serine-type peptidase activity"/>
    <property type="evidence" value="ECO:0007669"/>
    <property type="project" value="UniProtKB-UniRule"/>
</dbReference>
<reference evidence="12 13" key="1">
    <citation type="submission" date="2012-05" db="EMBL/GenBank/DDBJ databases">
        <authorList>
            <person name="Weinstock G."/>
            <person name="Sodergren E."/>
            <person name="Lobos E.A."/>
            <person name="Fulton L."/>
            <person name="Fulton R."/>
            <person name="Courtney L."/>
            <person name="Fronick C."/>
            <person name="O'Laughlin M."/>
            <person name="Godfrey J."/>
            <person name="Wilson R.M."/>
            <person name="Miner T."/>
            <person name="Farmer C."/>
            <person name="Delehaunty K."/>
            <person name="Cordes M."/>
            <person name="Minx P."/>
            <person name="Tomlinson C."/>
            <person name="Chen J."/>
            <person name="Wollam A."/>
            <person name="Pepin K.H."/>
            <person name="Bhonagiri V."/>
            <person name="Zhang X."/>
            <person name="Suruliraj S."/>
            <person name="Warren W."/>
            <person name="Mitreva M."/>
            <person name="Mardis E.R."/>
            <person name="Wilson R.K."/>
        </authorList>
    </citation>
    <scope>NUCLEOTIDE SEQUENCE [LARGE SCALE GENOMIC DNA]</scope>
    <source>
        <strain evidence="12 13">F0037</strain>
    </source>
</reference>
<dbReference type="AlphaFoldDB" id="L1NJ02"/>
<dbReference type="Gene3D" id="3.90.226.10">
    <property type="entry name" value="2-enoyl-CoA Hydratase, Chain A, domain 1"/>
    <property type="match status" value="1"/>
</dbReference>
<comment type="caution">
    <text evidence="12">The sequence shown here is derived from an EMBL/GenBank/DDBJ whole genome shotgun (WGS) entry which is preliminary data.</text>
</comment>
<dbReference type="PANTHER" id="PTHR43253">
    <property type="entry name" value="TRICORN PROTEASE HOMOLOG 2-RELATED"/>
    <property type="match status" value="1"/>
</dbReference>
<evidence type="ECO:0000256" key="9">
    <source>
        <dbReference type="SAM" id="MobiDB-lite"/>
    </source>
</evidence>
<feature type="domain" description="PDZ" evidence="11">
    <location>
        <begin position="784"/>
        <end position="831"/>
    </location>
</feature>
<evidence type="ECO:0000256" key="4">
    <source>
        <dbReference type="ARBA" id="ARBA00022670"/>
    </source>
</evidence>
<keyword evidence="5 7" id="KW-0378">Hydrolase</keyword>
<dbReference type="InterPro" id="IPR012393">
    <property type="entry name" value="Tricorn_protease"/>
</dbReference>
<dbReference type="PROSITE" id="PS50106">
    <property type="entry name" value="PDZ"/>
    <property type="match status" value="1"/>
</dbReference>
<organism evidence="12 13">
    <name type="scientific">Porphyromonas catoniae F0037</name>
    <dbReference type="NCBI Taxonomy" id="1127696"/>
    <lineage>
        <taxon>Bacteria</taxon>
        <taxon>Pseudomonadati</taxon>
        <taxon>Bacteroidota</taxon>
        <taxon>Bacteroidia</taxon>
        <taxon>Bacteroidales</taxon>
        <taxon>Porphyromonadaceae</taxon>
        <taxon>Porphyromonas</taxon>
    </lineage>
</organism>
<dbReference type="SUPFAM" id="SSF69304">
    <property type="entry name" value="Tricorn protease N-terminal domain"/>
    <property type="match status" value="1"/>
</dbReference>
<dbReference type="Gene3D" id="2.120.10.30">
    <property type="entry name" value="TolB, C-terminal domain"/>
    <property type="match status" value="1"/>
</dbReference>
<dbReference type="GO" id="GO:0006508">
    <property type="term" value="P:proteolysis"/>
    <property type="evidence" value="ECO:0007669"/>
    <property type="project" value="UniProtKB-UniRule"/>
</dbReference>
<dbReference type="Pfam" id="PF26550">
    <property type="entry name" value="Tricorn_2nd"/>
    <property type="match status" value="1"/>
</dbReference>
<dbReference type="InterPro" id="IPR029045">
    <property type="entry name" value="ClpP/crotonase-like_dom_sf"/>
</dbReference>
<dbReference type="eggNOG" id="COG0793">
    <property type="taxonomic scope" value="Bacteria"/>
</dbReference>
<dbReference type="eggNOG" id="COG4946">
    <property type="taxonomic scope" value="Bacteria"/>
</dbReference>
<evidence type="ECO:0000256" key="6">
    <source>
        <dbReference type="ARBA" id="ARBA00022825"/>
    </source>
</evidence>
<comment type="function">
    <text evidence="7">Degrades oligopeptides.</text>
</comment>
<evidence type="ECO:0000256" key="3">
    <source>
        <dbReference type="ARBA" id="ARBA00022490"/>
    </source>
</evidence>
<dbReference type="PATRIC" id="fig|1127696.3.peg.61"/>
<gene>
    <name evidence="12" type="ORF">HMPREF9134_00071</name>
</gene>
<dbReference type="PANTHER" id="PTHR43253:SF1">
    <property type="entry name" value="TRICORN PROTEASE HOMOLOG 2-RELATED"/>
    <property type="match status" value="1"/>
</dbReference>
<accession>L1NJ02</accession>
<comment type="subcellular location">
    <subcellularLocation>
        <location evidence="1 7">Cytoplasm</location>
    </subcellularLocation>
</comment>
<evidence type="ECO:0000313" key="13">
    <source>
        <dbReference type="Proteomes" id="UP000010408"/>
    </source>
</evidence>
<evidence type="ECO:0000256" key="1">
    <source>
        <dbReference type="ARBA" id="ARBA00004496"/>
    </source>
</evidence>